<dbReference type="RefSeq" id="WP_377092705.1">
    <property type="nucleotide sequence ID" value="NZ_JBHSJM010000001.1"/>
</dbReference>
<keyword evidence="2" id="KW-0560">Oxidoreductase</keyword>
<evidence type="ECO:0000259" key="1">
    <source>
        <dbReference type="Pfam" id="PF00199"/>
    </source>
</evidence>
<dbReference type="Gene3D" id="2.40.180.10">
    <property type="entry name" value="Catalase core domain"/>
    <property type="match status" value="1"/>
</dbReference>
<protein>
    <submittedName>
        <fullName evidence="2">Catalase</fullName>
        <ecNumber evidence="2">1.11.1.6</ecNumber>
    </submittedName>
</protein>
<dbReference type="EC" id="1.11.1.6" evidence="2"/>
<proteinExistence type="predicted"/>
<dbReference type="InterPro" id="IPR011614">
    <property type="entry name" value="Catalase_core"/>
</dbReference>
<organism evidence="2 3">
    <name type="scientific">Rubritalea spongiae</name>
    <dbReference type="NCBI Taxonomy" id="430797"/>
    <lineage>
        <taxon>Bacteria</taxon>
        <taxon>Pseudomonadati</taxon>
        <taxon>Verrucomicrobiota</taxon>
        <taxon>Verrucomicrobiia</taxon>
        <taxon>Verrucomicrobiales</taxon>
        <taxon>Rubritaleaceae</taxon>
        <taxon>Rubritalea</taxon>
    </lineage>
</organism>
<evidence type="ECO:0000313" key="2">
    <source>
        <dbReference type="EMBL" id="MFD2275485.1"/>
    </source>
</evidence>
<gene>
    <name evidence="2" type="ORF">ACFSQZ_03295</name>
</gene>
<keyword evidence="3" id="KW-1185">Reference proteome</keyword>
<keyword evidence="2" id="KW-0575">Peroxidase</keyword>
<dbReference type="EMBL" id="JBHUJC010000010">
    <property type="protein sequence ID" value="MFD2275485.1"/>
    <property type="molecule type" value="Genomic_DNA"/>
</dbReference>
<reference evidence="3" key="1">
    <citation type="journal article" date="2019" name="Int. J. Syst. Evol. Microbiol.">
        <title>The Global Catalogue of Microorganisms (GCM) 10K type strain sequencing project: providing services to taxonomists for standard genome sequencing and annotation.</title>
        <authorList>
            <consortium name="The Broad Institute Genomics Platform"/>
            <consortium name="The Broad Institute Genome Sequencing Center for Infectious Disease"/>
            <person name="Wu L."/>
            <person name="Ma J."/>
        </authorList>
    </citation>
    <scope>NUCLEOTIDE SEQUENCE [LARGE SCALE GENOMIC DNA]</scope>
    <source>
        <strain evidence="3">JCM 16545</strain>
    </source>
</reference>
<feature type="domain" description="Catalase core" evidence="1">
    <location>
        <begin position="31"/>
        <end position="147"/>
    </location>
</feature>
<evidence type="ECO:0000313" key="3">
    <source>
        <dbReference type="Proteomes" id="UP001597297"/>
    </source>
</evidence>
<comment type="caution">
    <text evidence="2">The sequence shown here is derived from an EMBL/GenBank/DDBJ whole genome shotgun (WGS) entry which is preliminary data.</text>
</comment>
<dbReference type="InterPro" id="IPR020835">
    <property type="entry name" value="Catalase_sf"/>
</dbReference>
<name>A0ABW5E3N1_9BACT</name>
<accession>A0ABW5E3N1</accession>
<dbReference type="GO" id="GO:0004096">
    <property type="term" value="F:catalase activity"/>
    <property type="evidence" value="ECO:0007669"/>
    <property type="project" value="UniProtKB-EC"/>
</dbReference>
<sequence>MTPYKLGDQYVKYTLIPTSARKSNKPKPLTDSYLSQNIQSHLKAGEASFDFCVQFFKNDKTTSLKDNMQIWKESDSPYIKVATLTLPKQAVGTQERFEFGENLSYSPAHCLNVHQPIGEINYARLRAYEAMSQFRHGMNEVPINEPSEEDFSRLL</sequence>
<dbReference type="Pfam" id="PF00199">
    <property type="entry name" value="Catalase"/>
    <property type="match status" value="1"/>
</dbReference>
<dbReference type="SUPFAM" id="SSF56634">
    <property type="entry name" value="Heme-dependent catalase-like"/>
    <property type="match status" value="1"/>
</dbReference>
<dbReference type="Proteomes" id="UP001597297">
    <property type="component" value="Unassembled WGS sequence"/>
</dbReference>